<protein>
    <submittedName>
        <fullName evidence="2">Uncharacterized protein</fullName>
    </submittedName>
</protein>
<organism evidence="2 3">
    <name type="scientific">Elioraea tepida</name>
    <dbReference type="NCBI Taxonomy" id="2843330"/>
    <lineage>
        <taxon>Bacteria</taxon>
        <taxon>Pseudomonadati</taxon>
        <taxon>Pseudomonadota</taxon>
        <taxon>Alphaproteobacteria</taxon>
        <taxon>Acetobacterales</taxon>
        <taxon>Elioraeaceae</taxon>
        <taxon>Elioraea</taxon>
    </lineage>
</organism>
<dbReference type="RefSeq" id="WP_218286864.1">
    <property type="nucleotide sequence ID" value="NZ_CP076448.1"/>
</dbReference>
<keyword evidence="1" id="KW-1133">Transmembrane helix</keyword>
<evidence type="ECO:0000313" key="3">
    <source>
        <dbReference type="Proteomes" id="UP000694001"/>
    </source>
</evidence>
<evidence type="ECO:0000256" key="1">
    <source>
        <dbReference type="SAM" id="Phobius"/>
    </source>
</evidence>
<reference evidence="2" key="1">
    <citation type="submission" date="2021-06" db="EMBL/GenBank/DDBJ databases">
        <title>Elioraea tepida, sp. nov., a moderately thermophilic aerobic anoxygenic phototrophic bacterium isolated from an alkaline siliceous hot spring mat community in Yellowstone National Park, WY, USA.</title>
        <authorList>
            <person name="Saini M.K."/>
            <person name="Yoshida S."/>
            <person name="Sebastian A."/>
            <person name="Hirose S."/>
            <person name="Hara E."/>
            <person name="Tamaki H."/>
            <person name="Soulier N.T."/>
            <person name="Albert I."/>
            <person name="Hanada S."/>
            <person name="Bryant D.A."/>
            <person name="Tank M."/>
        </authorList>
    </citation>
    <scope>NUCLEOTIDE SEQUENCE</scope>
    <source>
        <strain evidence="2">MS-P2</strain>
    </source>
</reference>
<keyword evidence="1" id="KW-0472">Membrane</keyword>
<dbReference type="KEGG" id="elio:KO353_06325"/>
<name>A0A975U4G8_9PROT</name>
<evidence type="ECO:0000313" key="2">
    <source>
        <dbReference type="EMBL" id="QXM25812.1"/>
    </source>
</evidence>
<dbReference type="AlphaFoldDB" id="A0A975U4G8"/>
<gene>
    <name evidence="2" type="ORF">KO353_06325</name>
</gene>
<sequence length="56" mass="5720">MTINATSSTGFILFGPDDSGINDITYSFTTAVPVTGALALFGTALVGLGLALRRRG</sequence>
<keyword evidence="1" id="KW-0812">Transmembrane</keyword>
<dbReference type="EMBL" id="CP076448">
    <property type="protein sequence ID" value="QXM25812.1"/>
    <property type="molecule type" value="Genomic_DNA"/>
</dbReference>
<dbReference type="Proteomes" id="UP000694001">
    <property type="component" value="Chromosome"/>
</dbReference>
<proteinExistence type="predicted"/>
<accession>A0A975U4G8</accession>
<feature type="transmembrane region" description="Helical" evidence="1">
    <location>
        <begin position="31"/>
        <end position="52"/>
    </location>
</feature>
<keyword evidence="3" id="KW-1185">Reference proteome</keyword>